<keyword evidence="7" id="KW-0134">Cell wall</keyword>
<dbReference type="GO" id="GO:0042973">
    <property type="term" value="F:glucan endo-1,3-beta-D-glucosidase activity"/>
    <property type="evidence" value="ECO:0007669"/>
    <property type="project" value="UniProtKB-EC"/>
</dbReference>
<evidence type="ECO:0000256" key="14">
    <source>
        <dbReference type="ARBA" id="ARBA00023316"/>
    </source>
</evidence>
<evidence type="ECO:0000256" key="9">
    <source>
        <dbReference type="ARBA" id="ARBA00022729"/>
    </source>
</evidence>
<keyword evidence="12" id="KW-0325">Glycoprotein</keyword>
<dbReference type="SUPFAM" id="SSF51445">
    <property type="entry name" value="(Trans)glycosidases"/>
    <property type="match status" value="1"/>
</dbReference>
<evidence type="ECO:0000313" key="22">
    <source>
        <dbReference type="EMBL" id="CAK4032958.1"/>
    </source>
</evidence>
<evidence type="ECO:0000256" key="20">
    <source>
        <dbReference type="SAM" id="MobiDB-lite"/>
    </source>
</evidence>
<evidence type="ECO:0000256" key="10">
    <source>
        <dbReference type="ARBA" id="ARBA00022801"/>
    </source>
</evidence>
<dbReference type="GO" id="GO:0005576">
    <property type="term" value="C:extracellular region"/>
    <property type="evidence" value="ECO:0007669"/>
    <property type="project" value="TreeGrafter"/>
</dbReference>
<evidence type="ECO:0000256" key="16">
    <source>
        <dbReference type="ARBA" id="ARBA00037649"/>
    </source>
</evidence>
<evidence type="ECO:0000256" key="5">
    <source>
        <dbReference type="ARBA" id="ARBA00012780"/>
    </source>
</evidence>
<keyword evidence="21" id="KW-0812">Transmembrane</keyword>
<dbReference type="AlphaFoldDB" id="A0AAI8Z5T6"/>
<evidence type="ECO:0000256" key="21">
    <source>
        <dbReference type="SAM" id="Phobius"/>
    </source>
</evidence>
<sequence length="620" mass="66149">MSERQYGIPNGFSSASGSASPPQPPPHAPRIAYPQAPGRQIAPDRNPMAALPPDNTLRDIDNLYTSRNMPPPPINEGPYGAPGSAAGLNNPRQNFSQADSQSSLAPLTNAYPMANSTPPRSPERTAQRGVAPAAGLAAADFDGHMPRASYYHGDGYDNFDLDNIADDGDDGFEEQPRSRSGQLAPAAGAAAGAGAGAGMLSALGSRGPSGGNYGPVGGDPEKSEWLAKQSSGNKRLKWIIGITVVLLILGGIAGGVAGGLLAKKNSGDGGSSGGSSGSHSGGLYDLNSKEVKAVMNNKKLHKVFPAMDYTPHYAQYPQCLSKGGGPSQNNVTIDLAIMSQLTPAVRLYGTDCNQTELVMESLDRLELNDMKVWLGVYLNGNQTTNDRQIKQLYDILDKYDHSRFVGVIIGNEVLFSKYMTATQLQSTLTDVRNNFTQKNIQLPVATADLGDNWTDQLAQASDIVMANIHPFFAGTAVKEAAGWAYSFWQNKNIPLTTAKTGTAGSLTYPKQVISEIGWPSQGGNDCGDATSSTYGCTGDTDGAVASTDNVNTFMDTWVCGALNNGTTFFWFEAFDEDWKHQFDTAHNHWEPYWGLFDVNRNLKDGLNIPDCGGKTVDKPY</sequence>
<protein>
    <recommendedName>
        <fullName evidence="5">glucan endo-1,3-beta-D-glucosidase</fullName>
        <ecNumber evidence="5">3.2.1.39</ecNumber>
    </recommendedName>
    <alternativeName>
        <fullName evidence="18">Endo-1,3-beta-glucanase btgC</fullName>
    </alternativeName>
    <alternativeName>
        <fullName evidence="17">Laminarinase btgC</fullName>
    </alternativeName>
</protein>
<proteinExistence type="inferred from homology"/>
<keyword evidence="13" id="KW-0119">Carbohydrate metabolism</keyword>
<reference evidence="22" key="1">
    <citation type="submission" date="2023-11" db="EMBL/GenBank/DDBJ databases">
        <authorList>
            <person name="Alioto T."/>
            <person name="Alioto T."/>
            <person name="Gomez Garrido J."/>
        </authorList>
    </citation>
    <scope>NUCLEOTIDE SEQUENCE</scope>
</reference>
<dbReference type="Gene3D" id="3.20.20.80">
    <property type="entry name" value="Glycosidases"/>
    <property type="match status" value="1"/>
</dbReference>
<keyword evidence="6" id="KW-1003">Cell membrane</keyword>
<comment type="caution">
    <text evidence="22">The sequence shown here is derived from an EMBL/GenBank/DDBJ whole genome shotgun (WGS) entry which is preliminary data.</text>
</comment>
<evidence type="ECO:0000313" key="23">
    <source>
        <dbReference type="Proteomes" id="UP001296104"/>
    </source>
</evidence>
<comment type="similarity">
    <text evidence="4 19">Belongs to the glycosyl hydrolase 17 family.</text>
</comment>
<dbReference type="GO" id="GO:0000272">
    <property type="term" value="P:polysaccharide catabolic process"/>
    <property type="evidence" value="ECO:0007669"/>
    <property type="project" value="UniProtKB-KW"/>
</dbReference>
<dbReference type="GO" id="GO:0071555">
    <property type="term" value="P:cell wall organization"/>
    <property type="evidence" value="ECO:0007669"/>
    <property type="project" value="UniProtKB-KW"/>
</dbReference>
<dbReference type="GO" id="GO:0005886">
    <property type="term" value="C:plasma membrane"/>
    <property type="evidence" value="ECO:0007669"/>
    <property type="project" value="UniProtKB-SubCell"/>
</dbReference>
<dbReference type="GO" id="GO:0009986">
    <property type="term" value="C:cell surface"/>
    <property type="evidence" value="ECO:0007669"/>
    <property type="project" value="TreeGrafter"/>
</dbReference>
<evidence type="ECO:0000256" key="13">
    <source>
        <dbReference type="ARBA" id="ARBA00023277"/>
    </source>
</evidence>
<gene>
    <name evidence="22" type="ORF">LECACI_7A008116</name>
</gene>
<comment type="catalytic activity">
    <reaction evidence="1">
        <text>Hydrolysis of (1-&gt;3)-beta-D-glucosidic linkages in (1-&gt;3)-beta-D-glucans.</text>
        <dbReference type="EC" id="3.2.1.39"/>
    </reaction>
</comment>
<evidence type="ECO:0000256" key="12">
    <source>
        <dbReference type="ARBA" id="ARBA00023180"/>
    </source>
</evidence>
<evidence type="ECO:0000256" key="17">
    <source>
        <dbReference type="ARBA" id="ARBA00042373"/>
    </source>
</evidence>
<dbReference type="PANTHER" id="PTHR16631">
    <property type="entry name" value="GLUCAN 1,3-BETA-GLUCOSIDASE"/>
    <property type="match status" value="1"/>
</dbReference>
<dbReference type="GO" id="GO:0009277">
    <property type="term" value="C:fungal-type cell wall"/>
    <property type="evidence" value="ECO:0007669"/>
    <property type="project" value="TreeGrafter"/>
</dbReference>
<keyword evidence="21" id="KW-1133">Transmembrane helix</keyword>
<dbReference type="PANTHER" id="PTHR16631:SF17">
    <property type="entry name" value="GLUCAN ENDO-1,3-BETA-GLUCOSIDASE BTGC"/>
    <property type="match status" value="1"/>
</dbReference>
<dbReference type="EC" id="3.2.1.39" evidence="5"/>
<dbReference type="InterPro" id="IPR050732">
    <property type="entry name" value="Beta-glucan_modifiers"/>
</dbReference>
<evidence type="ECO:0000256" key="11">
    <source>
        <dbReference type="ARBA" id="ARBA00023136"/>
    </source>
</evidence>
<keyword evidence="10 22" id="KW-0378">Hydrolase</keyword>
<dbReference type="Proteomes" id="UP001296104">
    <property type="component" value="Unassembled WGS sequence"/>
</dbReference>
<comment type="function">
    <text evidence="16">Glucanases play a role in cell expansion during growth, in cell-cell fusion during mating, and in spore release during sporulation. This enzyme may be involved in beta-glucan degradation. Active on laminarin and lichenan.</text>
</comment>
<keyword evidence="14" id="KW-0961">Cell wall biogenesis/degradation</keyword>
<keyword evidence="23" id="KW-1185">Reference proteome</keyword>
<evidence type="ECO:0000256" key="19">
    <source>
        <dbReference type="RuleBase" id="RU004335"/>
    </source>
</evidence>
<dbReference type="EMBL" id="CAVMBE010000074">
    <property type="protein sequence ID" value="CAK4032958.1"/>
    <property type="molecule type" value="Genomic_DNA"/>
</dbReference>
<evidence type="ECO:0000256" key="3">
    <source>
        <dbReference type="ARBA" id="ARBA00004401"/>
    </source>
</evidence>
<feature type="region of interest" description="Disordered" evidence="20">
    <location>
        <begin position="161"/>
        <end position="186"/>
    </location>
</feature>
<evidence type="ECO:0000256" key="18">
    <source>
        <dbReference type="ARBA" id="ARBA00043078"/>
    </source>
</evidence>
<feature type="compositionally biased region" description="Acidic residues" evidence="20">
    <location>
        <begin position="161"/>
        <end position="173"/>
    </location>
</feature>
<dbReference type="InterPro" id="IPR000490">
    <property type="entry name" value="Glyco_hydro_17"/>
</dbReference>
<evidence type="ECO:0000256" key="6">
    <source>
        <dbReference type="ARBA" id="ARBA00022475"/>
    </source>
</evidence>
<keyword evidence="9" id="KW-0732">Signal</keyword>
<organism evidence="22 23">
    <name type="scientific">Lecanosticta acicola</name>
    <dbReference type="NCBI Taxonomy" id="111012"/>
    <lineage>
        <taxon>Eukaryota</taxon>
        <taxon>Fungi</taxon>
        <taxon>Dikarya</taxon>
        <taxon>Ascomycota</taxon>
        <taxon>Pezizomycotina</taxon>
        <taxon>Dothideomycetes</taxon>
        <taxon>Dothideomycetidae</taxon>
        <taxon>Mycosphaerellales</taxon>
        <taxon>Mycosphaerellaceae</taxon>
        <taxon>Lecanosticta</taxon>
    </lineage>
</organism>
<evidence type="ECO:0000256" key="15">
    <source>
        <dbReference type="ARBA" id="ARBA00023326"/>
    </source>
</evidence>
<feature type="compositionally biased region" description="Polar residues" evidence="20">
    <location>
        <begin position="90"/>
        <end position="106"/>
    </location>
</feature>
<comment type="subcellular location">
    <subcellularLocation>
        <location evidence="3">Cell membrane</location>
        <topology evidence="3">Single-pass type II membrane protein</topology>
    </subcellularLocation>
    <subcellularLocation>
        <location evidence="2">Secreted</location>
        <location evidence="2">Cell wall</location>
    </subcellularLocation>
</comment>
<evidence type="ECO:0000256" key="8">
    <source>
        <dbReference type="ARBA" id="ARBA00022525"/>
    </source>
</evidence>
<evidence type="ECO:0000256" key="2">
    <source>
        <dbReference type="ARBA" id="ARBA00004191"/>
    </source>
</evidence>
<feature type="transmembrane region" description="Helical" evidence="21">
    <location>
        <begin position="238"/>
        <end position="262"/>
    </location>
</feature>
<evidence type="ECO:0000256" key="4">
    <source>
        <dbReference type="ARBA" id="ARBA00008773"/>
    </source>
</evidence>
<keyword evidence="8" id="KW-0964">Secreted</keyword>
<keyword evidence="15" id="KW-0624">Polysaccharide degradation</keyword>
<feature type="region of interest" description="Disordered" evidence="20">
    <location>
        <begin position="1"/>
        <end position="130"/>
    </location>
</feature>
<name>A0AAI8Z5T6_9PEZI</name>
<evidence type="ECO:0000256" key="1">
    <source>
        <dbReference type="ARBA" id="ARBA00000382"/>
    </source>
</evidence>
<dbReference type="InterPro" id="IPR017853">
    <property type="entry name" value="GH"/>
</dbReference>
<keyword evidence="11 21" id="KW-0472">Membrane</keyword>
<accession>A0AAI8Z5T6</accession>
<evidence type="ECO:0000256" key="7">
    <source>
        <dbReference type="ARBA" id="ARBA00022512"/>
    </source>
</evidence>
<dbReference type="Pfam" id="PF00332">
    <property type="entry name" value="Glyco_hydro_17"/>
    <property type="match status" value="1"/>
</dbReference>